<dbReference type="PANTHER" id="PTHR43155:SF2">
    <property type="entry name" value="CYCLIC DI-GMP PHOSPHODIESTERASE PA4108"/>
    <property type="match status" value="1"/>
</dbReference>
<dbReference type="Proteomes" id="UP000278746">
    <property type="component" value="Unassembled WGS sequence"/>
</dbReference>
<dbReference type="SMART" id="SM00471">
    <property type="entry name" value="HDc"/>
    <property type="match status" value="1"/>
</dbReference>
<name>A0A3M7TT48_9BACI</name>
<dbReference type="NCBIfam" id="TIGR00277">
    <property type="entry name" value="HDIG"/>
    <property type="match status" value="1"/>
</dbReference>
<dbReference type="CDD" id="cd00077">
    <property type="entry name" value="HDc"/>
    <property type="match status" value="1"/>
</dbReference>
<organism evidence="3 4">
    <name type="scientific">Alteribacter keqinensis</name>
    <dbReference type="NCBI Taxonomy" id="2483800"/>
    <lineage>
        <taxon>Bacteria</taxon>
        <taxon>Bacillati</taxon>
        <taxon>Bacillota</taxon>
        <taxon>Bacilli</taxon>
        <taxon>Bacillales</taxon>
        <taxon>Bacillaceae</taxon>
        <taxon>Alteribacter</taxon>
    </lineage>
</organism>
<dbReference type="Gene3D" id="1.10.3210.10">
    <property type="entry name" value="Hypothetical protein af1432"/>
    <property type="match status" value="1"/>
</dbReference>
<dbReference type="InterPro" id="IPR037522">
    <property type="entry name" value="HD_GYP_dom"/>
</dbReference>
<evidence type="ECO:0000259" key="2">
    <source>
        <dbReference type="PROSITE" id="PS51832"/>
    </source>
</evidence>
<dbReference type="PROSITE" id="PS51831">
    <property type="entry name" value="HD"/>
    <property type="match status" value="1"/>
</dbReference>
<comment type="caution">
    <text evidence="3">The sequence shown here is derived from an EMBL/GenBank/DDBJ whole genome shotgun (WGS) entry which is preliminary data.</text>
</comment>
<evidence type="ECO:0000259" key="1">
    <source>
        <dbReference type="PROSITE" id="PS51831"/>
    </source>
</evidence>
<dbReference type="InterPro" id="IPR006675">
    <property type="entry name" value="HDIG_dom"/>
</dbReference>
<keyword evidence="4" id="KW-1185">Reference proteome</keyword>
<evidence type="ECO:0000313" key="4">
    <source>
        <dbReference type="Proteomes" id="UP000278746"/>
    </source>
</evidence>
<feature type="domain" description="HD" evidence="1">
    <location>
        <begin position="138"/>
        <end position="261"/>
    </location>
</feature>
<feature type="domain" description="HD-GYP" evidence="2">
    <location>
        <begin position="116"/>
        <end position="313"/>
    </location>
</feature>
<protein>
    <submittedName>
        <fullName evidence="3">HD-GYP domain-containing protein</fullName>
    </submittedName>
</protein>
<proteinExistence type="predicted"/>
<dbReference type="AlphaFoldDB" id="A0A3M7TT48"/>
<dbReference type="InterPro" id="IPR006674">
    <property type="entry name" value="HD_domain"/>
</dbReference>
<dbReference type="PROSITE" id="PS51832">
    <property type="entry name" value="HD_GYP"/>
    <property type="match status" value="1"/>
</dbReference>
<dbReference type="Pfam" id="PF13487">
    <property type="entry name" value="HD_5"/>
    <property type="match status" value="1"/>
</dbReference>
<dbReference type="InterPro" id="IPR003607">
    <property type="entry name" value="HD/PDEase_dom"/>
</dbReference>
<accession>A0A3M7TT48</accession>
<dbReference type="SUPFAM" id="SSF109604">
    <property type="entry name" value="HD-domain/PDEase-like"/>
    <property type="match status" value="1"/>
</dbReference>
<dbReference type="EMBL" id="RHIB01000001">
    <property type="protein sequence ID" value="RNA68820.1"/>
    <property type="molecule type" value="Genomic_DNA"/>
</dbReference>
<dbReference type="PANTHER" id="PTHR43155">
    <property type="entry name" value="CYCLIC DI-GMP PHOSPHODIESTERASE PA4108-RELATED"/>
    <property type="match status" value="1"/>
</dbReference>
<gene>
    <name evidence="3" type="ORF">EBO34_02310</name>
</gene>
<evidence type="ECO:0000313" key="3">
    <source>
        <dbReference type="EMBL" id="RNA68820.1"/>
    </source>
</evidence>
<sequence length="363" mass="41548">MVETIQLNASKKTVTGRILAKEIISPNGYFLLRKGMALSKWHLEILLNHDIREIEVEKLSSPDLVDQFRTFPGEKEEVMRLYADNVAEVKRLFEAAVTRETPSVQDFMKPFTGLLHKVLTRTNIFLELYHIKGHDEYTYRHSINVGLLAATISKMLGQTDEEVLELGKAGFFHDIGKMQLSKYLLNKEGKLTEREYEEIKKHPVYGKELLERIDGVSYTIVQGALLHHERLDGSGYPFGLRGGETPFFAQILAVADIYDAISSDRVYREKFSPFRALEELVNEVYKNKLNGQIVFPFVQHVINGYMNCRVLLESGEEGTIVHLPIEEITRPLIAVGEGYLDLRKNRSLKIKDVQLDQQNPVEI</sequence>
<reference evidence="3 4" key="1">
    <citation type="submission" date="2018-10" db="EMBL/GenBank/DDBJ databases">
        <title>Bacillus Keqinensis sp. nov., a moderately halophilic bacterium isolated from a saline-alkaline lake.</title>
        <authorList>
            <person name="Wang H."/>
        </authorList>
    </citation>
    <scope>NUCLEOTIDE SEQUENCE [LARGE SCALE GENOMIC DNA]</scope>
    <source>
        <strain evidence="3 4">KQ-3</strain>
    </source>
</reference>